<evidence type="ECO:0000313" key="2">
    <source>
        <dbReference type="Proteomes" id="UP000297966"/>
    </source>
</evidence>
<evidence type="ECO:0000313" key="1">
    <source>
        <dbReference type="EMBL" id="TFV44895.1"/>
    </source>
</evidence>
<dbReference type="EMBL" id="SPQT01000016">
    <property type="protein sequence ID" value="TFV44895.1"/>
    <property type="molecule type" value="Genomic_DNA"/>
</dbReference>
<dbReference type="AlphaFoldDB" id="A0A4Y9LNK3"/>
<dbReference type="Proteomes" id="UP000297966">
    <property type="component" value="Unassembled WGS sequence"/>
</dbReference>
<keyword evidence="2" id="KW-1185">Reference proteome</keyword>
<dbReference type="OrthoDB" id="8251938at2"/>
<sequence>MRPQAYLHGRSKAMKRLIFAGSLLLASGTMSLADGLFWVVGNRATGRCNIVTSNPVIVGDIWFGDGPYKSMADAKLARSTIRACPAVNPDDQKDEDKTD</sequence>
<comment type="caution">
    <text evidence="1">The sequence shown here is derived from an EMBL/GenBank/DDBJ whole genome shotgun (WGS) entry which is preliminary data.</text>
</comment>
<organism evidence="1 2">
    <name type="scientific">Bradyrhizobium niftali</name>
    <dbReference type="NCBI Taxonomy" id="2560055"/>
    <lineage>
        <taxon>Bacteria</taxon>
        <taxon>Pseudomonadati</taxon>
        <taxon>Pseudomonadota</taxon>
        <taxon>Alphaproteobacteria</taxon>
        <taxon>Hyphomicrobiales</taxon>
        <taxon>Nitrobacteraceae</taxon>
        <taxon>Bradyrhizobium</taxon>
    </lineage>
</organism>
<reference evidence="1 2" key="1">
    <citation type="submission" date="2019-03" db="EMBL/GenBank/DDBJ databases">
        <title>Bradyrhizobium diversity isolated from nodules of Chamaecrista fasciculata.</title>
        <authorList>
            <person name="Klepa M.S."/>
            <person name="Urquiaga M.O."/>
            <person name="Hungria M."/>
            <person name="Delamuta J.R."/>
        </authorList>
    </citation>
    <scope>NUCLEOTIDE SEQUENCE [LARGE SCALE GENOMIC DNA]</scope>
    <source>
        <strain evidence="1 2">CNPSo 3448</strain>
    </source>
</reference>
<name>A0A4Y9LNK3_9BRAD</name>
<proteinExistence type="predicted"/>
<protein>
    <submittedName>
        <fullName evidence="1">Uncharacterized protein</fullName>
    </submittedName>
</protein>
<accession>A0A4Y9LNK3</accession>
<gene>
    <name evidence="1" type="ORF">E4K65_25440</name>
</gene>